<evidence type="ECO:0000313" key="4">
    <source>
        <dbReference type="EMBL" id="NOJ82098.1"/>
    </source>
</evidence>
<evidence type="ECO:0000256" key="2">
    <source>
        <dbReference type="SAM" id="MobiDB-lite"/>
    </source>
</evidence>
<organism evidence="4 5">
    <name type="scientific">Myxococcus xanthus</name>
    <dbReference type="NCBI Taxonomy" id="34"/>
    <lineage>
        <taxon>Bacteria</taxon>
        <taxon>Pseudomonadati</taxon>
        <taxon>Myxococcota</taxon>
        <taxon>Myxococcia</taxon>
        <taxon>Myxococcales</taxon>
        <taxon>Cystobacterineae</taxon>
        <taxon>Myxococcaceae</taxon>
        <taxon>Myxococcus</taxon>
    </lineage>
</organism>
<feature type="compositionally biased region" description="Basic and acidic residues" evidence="2">
    <location>
        <begin position="37"/>
        <end position="47"/>
    </location>
</feature>
<protein>
    <submittedName>
        <fullName evidence="4">Dienelactone hydrolase</fullName>
    </submittedName>
</protein>
<dbReference type="Proteomes" id="UP000533080">
    <property type="component" value="Unassembled WGS sequence"/>
</dbReference>
<name>A0A7Y4IMQ8_MYXXA</name>
<accession>A0A7Y4IMQ8</accession>
<feature type="domain" description="Dienelactone hydrolase" evidence="3">
    <location>
        <begin position="81"/>
        <end position="258"/>
    </location>
</feature>
<keyword evidence="1 4" id="KW-0378">Hydrolase</keyword>
<dbReference type="Pfam" id="PF01738">
    <property type="entry name" value="DLH"/>
    <property type="match status" value="1"/>
</dbReference>
<dbReference type="Gene3D" id="3.40.50.1820">
    <property type="entry name" value="alpha/beta hydrolase"/>
    <property type="match status" value="1"/>
</dbReference>
<comment type="caution">
    <text evidence="4">The sequence shown here is derived from an EMBL/GenBank/DDBJ whole genome shotgun (WGS) entry which is preliminary data.</text>
</comment>
<dbReference type="PANTHER" id="PTHR22946">
    <property type="entry name" value="DIENELACTONE HYDROLASE DOMAIN-CONTAINING PROTEIN-RELATED"/>
    <property type="match status" value="1"/>
</dbReference>
<reference evidence="4 5" key="1">
    <citation type="submission" date="2020-05" db="EMBL/GenBank/DDBJ databases">
        <authorList>
            <person name="Whitworth D."/>
        </authorList>
    </citation>
    <scope>NUCLEOTIDE SEQUENCE [LARGE SCALE GENOMIC DNA]</scope>
    <source>
        <strain evidence="4 5">AM005</strain>
    </source>
</reference>
<evidence type="ECO:0000256" key="1">
    <source>
        <dbReference type="ARBA" id="ARBA00022801"/>
    </source>
</evidence>
<sequence>MKPWHGFCNLPVRSACSTAATQSDEEEGLRMKKQGSRRSDEGSEKAVRGLVTQPQGTGGWTPPAADGEVRIPVEEGVELRGLLQVPPGATGVVVMVRGHGSSRRGATDLEVARLLQNEGLATLAVDLLTAAEEVACRERDLRFNLGLFGGRLAGVARWLRRAPRTSALRIGYFGAYTGAAAALAAAAMRPEAVDAVVCRGGRLAQPGAALARVRAPTLLIVGAEDTSAQEPHRRTYAALTTEKRLEVIPGATHRFEEPGTLTQMVDLACIWFLQHLGAPRWDSLPAPRAAGS</sequence>
<dbReference type="InterPro" id="IPR029058">
    <property type="entry name" value="AB_hydrolase_fold"/>
</dbReference>
<gene>
    <name evidence="4" type="ORF">HNV28_27865</name>
</gene>
<dbReference type="InterPro" id="IPR002925">
    <property type="entry name" value="Dienelactn_hydro"/>
</dbReference>
<feature type="region of interest" description="Disordered" evidence="2">
    <location>
        <begin position="17"/>
        <end position="64"/>
    </location>
</feature>
<dbReference type="PANTHER" id="PTHR22946:SF9">
    <property type="entry name" value="POLYKETIDE TRANSFERASE AF380"/>
    <property type="match status" value="1"/>
</dbReference>
<dbReference type="GO" id="GO:0052689">
    <property type="term" value="F:carboxylic ester hydrolase activity"/>
    <property type="evidence" value="ECO:0007669"/>
    <property type="project" value="UniProtKB-ARBA"/>
</dbReference>
<dbReference type="AlphaFoldDB" id="A0A7Y4IMQ8"/>
<evidence type="ECO:0000313" key="5">
    <source>
        <dbReference type="Proteomes" id="UP000533080"/>
    </source>
</evidence>
<dbReference type="InterPro" id="IPR050261">
    <property type="entry name" value="FrsA_esterase"/>
</dbReference>
<dbReference type="SUPFAM" id="SSF53474">
    <property type="entry name" value="alpha/beta-Hydrolases"/>
    <property type="match status" value="1"/>
</dbReference>
<evidence type="ECO:0000259" key="3">
    <source>
        <dbReference type="Pfam" id="PF01738"/>
    </source>
</evidence>
<proteinExistence type="predicted"/>
<dbReference type="EMBL" id="JABFNT010000113">
    <property type="protein sequence ID" value="NOJ82098.1"/>
    <property type="molecule type" value="Genomic_DNA"/>
</dbReference>